<comment type="similarity">
    <text evidence="1">Belongs to the tpcK family.</text>
</comment>
<dbReference type="GeneID" id="28766596"/>
<sequence length="143" mass="16410">MVQALICLFSKRDDISFREFRDAMENRFVPLLEKLTGPLFPLTYTRRYIAQDGNDRERHRSGPLGLPSLVVGEADSITWDALVESTFEDDLHLQQFMAFINESEAAEELMECETSFSDSSKLRIIVMENNVSVNKTRGLKTWA</sequence>
<proteinExistence type="inferred from homology"/>
<dbReference type="GO" id="GO:0016491">
    <property type="term" value="F:oxidoreductase activity"/>
    <property type="evidence" value="ECO:0007669"/>
    <property type="project" value="InterPro"/>
</dbReference>
<evidence type="ECO:0000256" key="1">
    <source>
        <dbReference type="ARBA" id="ARBA00005986"/>
    </source>
</evidence>
<feature type="domain" description="EthD" evidence="2">
    <location>
        <begin position="13"/>
        <end position="120"/>
    </location>
</feature>
<protein>
    <recommendedName>
        <fullName evidence="2">EthD domain-containing protein</fullName>
    </recommendedName>
</protein>
<dbReference type="STRING" id="1460663.A0A177C7J6"/>
<dbReference type="OrthoDB" id="2519291at2759"/>
<evidence type="ECO:0000313" key="3">
    <source>
        <dbReference type="EMBL" id="OAG02829.1"/>
    </source>
</evidence>
<dbReference type="InterPro" id="IPR009799">
    <property type="entry name" value="EthD_dom"/>
</dbReference>
<dbReference type="SUPFAM" id="SSF54909">
    <property type="entry name" value="Dimeric alpha+beta barrel"/>
    <property type="match status" value="1"/>
</dbReference>
<dbReference type="InterPro" id="IPR011008">
    <property type="entry name" value="Dimeric_a/b-barrel"/>
</dbReference>
<keyword evidence="4" id="KW-1185">Reference proteome</keyword>
<dbReference type="Gene3D" id="3.30.70.100">
    <property type="match status" value="1"/>
</dbReference>
<organism evidence="3 4">
    <name type="scientific">Paraphaeosphaeria sporulosa</name>
    <dbReference type="NCBI Taxonomy" id="1460663"/>
    <lineage>
        <taxon>Eukaryota</taxon>
        <taxon>Fungi</taxon>
        <taxon>Dikarya</taxon>
        <taxon>Ascomycota</taxon>
        <taxon>Pezizomycotina</taxon>
        <taxon>Dothideomycetes</taxon>
        <taxon>Pleosporomycetidae</taxon>
        <taxon>Pleosporales</taxon>
        <taxon>Massarineae</taxon>
        <taxon>Didymosphaeriaceae</taxon>
        <taxon>Paraphaeosphaeria</taxon>
    </lineage>
</organism>
<evidence type="ECO:0000259" key="2">
    <source>
        <dbReference type="Pfam" id="PF07110"/>
    </source>
</evidence>
<gene>
    <name evidence="3" type="ORF">CC84DRAFT_1219774</name>
</gene>
<reference evidence="3 4" key="1">
    <citation type="submission" date="2016-05" db="EMBL/GenBank/DDBJ databases">
        <title>Comparative analysis of secretome profiles of manganese(II)-oxidizing ascomycete fungi.</title>
        <authorList>
            <consortium name="DOE Joint Genome Institute"/>
            <person name="Zeiner C.A."/>
            <person name="Purvine S.O."/>
            <person name="Zink E.M."/>
            <person name="Wu S."/>
            <person name="Pasa-Tolic L."/>
            <person name="Chaput D.L."/>
            <person name="Haridas S."/>
            <person name="Grigoriev I.V."/>
            <person name="Santelli C.M."/>
            <person name="Hansel C.M."/>
        </authorList>
    </citation>
    <scope>NUCLEOTIDE SEQUENCE [LARGE SCALE GENOMIC DNA]</scope>
    <source>
        <strain evidence="3 4">AP3s5-JAC2a</strain>
    </source>
</reference>
<dbReference type="EMBL" id="KV441555">
    <property type="protein sequence ID" value="OAG02829.1"/>
    <property type="molecule type" value="Genomic_DNA"/>
</dbReference>
<dbReference type="InParanoid" id="A0A177C7J6"/>
<name>A0A177C7J6_9PLEO</name>
<dbReference type="AlphaFoldDB" id="A0A177C7J6"/>
<evidence type="ECO:0000313" key="4">
    <source>
        <dbReference type="Proteomes" id="UP000077069"/>
    </source>
</evidence>
<dbReference type="Proteomes" id="UP000077069">
    <property type="component" value="Unassembled WGS sequence"/>
</dbReference>
<dbReference type="Pfam" id="PF07110">
    <property type="entry name" value="EthD"/>
    <property type="match status" value="1"/>
</dbReference>
<dbReference type="RefSeq" id="XP_018033194.1">
    <property type="nucleotide sequence ID" value="XM_018183110.1"/>
</dbReference>
<accession>A0A177C7J6</accession>